<feature type="transmembrane region" description="Helical" evidence="1">
    <location>
        <begin position="106"/>
        <end position="126"/>
    </location>
</feature>
<dbReference type="Proteomes" id="UP000324897">
    <property type="component" value="Chromosome 2"/>
</dbReference>
<keyword evidence="1" id="KW-0812">Transmembrane</keyword>
<dbReference type="Gramene" id="TVU26211">
    <property type="protein sequence ID" value="TVU26211"/>
    <property type="gene ID" value="EJB05_28748"/>
</dbReference>
<evidence type="ECO:0000313" key="2">
    <source>
        <dbReference type="EMBL" id="TVU26211.1"/>
    </source>
</evidence>
<name>A0A5J9USF2_9POAL</name>
<protein>
    <submittedName>
        <fullName evidence="2">Uncharacterized protein</fullName>
    </submittedName>
</protein>
<sequence length="204" mass="23385">MCVVCFIYLSRWMMTFYFAWQGLDNSTANDEDVNRNKALLGFISSLTGTVFLFLIVIPFAAHFKGGKSIDHIGFCIFIWLLLLWLLLLNVLCCTTLHVFLKMPIRDVLLVGVPAFIFTVFTSVPYIEYQRPTIVSKCALYVWDKIKGCYLRPRNFPRRFLKAPSWFYAKFSCLWGICATKADETLPSSSSMELESMESGYSVSP</sequence>
<dbReference type="AlphaFoldDB" id="A0A5J9USF2"/>
<dbReference type="EMBL" id="RWGY01000013">
    <property type="protein sequence ID" value="TVU26211.1"/>
    <property type="molecule type" value="Genomic_DNA"/>
</dbReference>
<keyword evidence="1" id="KW-1133">Transmembrane helix</keyword>
<proteinExistence type="predicted"/>
<keyword evidence="3" id="KW-1185">Reference proteome</keyword>
<reference evidence="2 3" key="1">
    <citation type="journal article" date="2019" name="Sci. Rep.">
        <title>A high-quality genome of Eragrostis curvula grass provides insights into Poaceae evolution and supports new strategies to enhance forage quality.</title>
        <authorList>
            <person name="Carballo J."/>
            <person name="Santos B.A.C.M."/>
            <person name="Zappacosta D."/>
            <person name="Garbus I."/>
            <person name="Selva J.P."/>
            <person name="Gallo C.A."/>
            <person name="Diaz A."/>
            <person name="Albertini E."/>
            <person name="Caccamo M."/>
            <person name="Echenique V."/>
        </authorList>
    </citation>
    <scope>NUCLEOTIDE SEQUENCE [LARGE SCALE GENOMIC DNA]</scope>
    <source>
        <strain evidence="3">cv. Victoria</strain>
        <tissue evidence="2">Leaf</tissue>
    </source>
</reference>
<comment type="caution">
    <text evidence="2">The sequence shown here is derived from an EMBL/GenBank/DDBJ whole genome shotgun (WGS) entry which is preliminary data.</text>
</comment>
<feature type="transmembrane region" description="Helical" evidence="1">
    <location>
        <begin position="38"/>
        <end position="60"/>
    </location>
</feature>
<evidence type="ECO:0000313" key="3">
    <source>
        <dbReference type="Proteomes" id="UP000324897"/>
    </source>
</evidence>
<feature type="transmembrane region" description="Helical" evidence="1">
    <location>
        <begin position="72"/>
        <end position="100"/>
    </location>
</feature>
<accession>A0A5J9USF2</accession>
<keyword evidence="1" id="KW-0472">Membrane</keyword>
<gene>
    <name evidence="2" type="ORF">EJB05_28748</name>
</gene>
<organism evidence="2 3">
    <name type="scientific">Eragrostis curvula</name>
    <name type="common">weeping love grass</name>
    <dbReference type="NCBI Taxonomy" id="38414"/>
    <lineage>
        <taxon>Eukaryota</taxon>
        <taxon>Viridiplantae</taxon>
        <taxon>Streptophyta</taxon>
        <taxon>Embryophyta</taxon>
        <taxon>Tracheophyta</taxon>
        <taxon>Spermatophyta</taxon>
        <taxon>Magnoliopsida</taxon>
        <taxon>Liliopsida</taxon>
        <taxon>Poales</taxon>
        <taxon>Poaceae</taxon>
        <taxon>PACMAD clade</taxon>
        <taxon>Chloridoideae</taxon>
        <taxon>Eragrostideae</taxon>
        <taxon>Eragrostidinae</taxon>
        <taxon>Eragrostis</taxon>
    </lineage>
</organism>
<evidence type="ECO:0000256" key="1">
    <source>
        <dbReference type="SAM" id="Phobius"/>
    </source>
</evidence>